<dbReference type="EMBL" id="MAKX01000001">
    <property type="protein sequence ID" value="OCK44204.1"/>
    <property type="molecule type" value="Genomic_DNA"/>
</dbReference>
<evidence type="ECO:0000313" key="1">
    <source>
        <dbReference type="EMBL" id="OCK44204.1"/>
    </source>
</evidence>
<sequence>MEKQNFNDLINKAKANNQVKTIQKVVPIPVKETEEVQFSFYLDKNLLKKIKQRALNEDKSIKYIINKALENYIKTT</sequence>
<evidence type="ECO:0000313" key="2">
    <source>
        <dbReference type="Proteomes" id="UP000093186"/>
    </source>
</evidence>
<dbReference type="OrthoDB" id="1448802at2"/>
<dbReference type="AlphaFoldDB" id="A0A1B9Y316"/>
<accession>A0A1B9Y316</accession>
<gene>
    <name evidence="1" type="ORF">BA195_05840</name>
</gene>
<dbReference type="SUPFAM" id="SSF47598">
    <property type="entry name" value="Ribbon-helix-helix"/>
    <property type="match status" value="1"/>
</dbReference>
<reference evidence="1 2" key="1">
    <citation type="submission" date="2016-06" db="EMBL/GenBank/DDBJ databases">
        <title>Draft Genome Sequence of Tenacibaculum soleae UCD-KL19.</title>
        <authorList>
            <person name="Eisen J.A."/>
            <person name="Coil D.A."/>
            <person name="Lujan K.M."/>
        </authorList>
    </citation>
    <scope>NUCLEOTIDE SEQUENCE [LARGE SCALE GENOMIC DNA]</scope>
    <source>
        <strain evidence="1 2">UCD-KL19</strain>
    </source>
</reference>
<proteinExistence type="predicted"/>
<organism evidence="1 2">
    <name type="scientific">Tenacibaculum soleae</name>
    <dbReference type="NCBI Taxonomy" id="447689"/>
    <lineage>
        <taxon>Bacteria</taxon>
        <taxon>Pseudomonadati</taxon>
        <taxon>Bacteroidota</taxon>
        <taxon>Flavobacteriia</taxon>
        <taxon>Flavobacteriales</taxon>
        <taxon>Flavobacteriaceae</taxon>
        <taxon>Tenacibaculum</taxon>
    </lineage>
</organism>
<keyword evidence="2" id="KW-1185">Reference proteome</keyword>
<dbReference type="InterPro" id="IPR010985">
    <property type="entry name" value="Ribbon_hlx_hlx"/>
</dbReference>
<dbReference type="Gene3D" id="1.10.1220.10">
    <property type="entry name" value="Met repressor-like"/>
    <property type="match status" value="1"/>
</dbReference>
<comment type="caution">
    <text evidence="1">The sequence shown here is derived from an EMBL/GenBank/DDBJ whole genome shotgun (WGS) entry which is preliminary data.</text>
</comment>
<dbReference type="InterPro" id="IPR013321">
    <property type="entry name" value="Arc_rbn_hlx_hlx"/>
</dbReference>
<dbReference type="RefSeq" id="WP_068703352.1">
    <property type="nucleotide sequence ID" value="NZ_MAKX01000001.1"/>
</dbReference>
<dbReference type="STRING" id="447689.BA195_05840"/>
<name>A0A1B9Y316_9FLAO</name>
<dbReference type="GO" id="GO:0006355">
    <property type="term" value="P:regulation of DNA-templated transcription"/>
    <property type="evidence" value="ECO:0007669"/>
    <property type="project" value="InterPro"/>
</dbReference>
<protein>
    <submittedName>
        <fullName evidence="1">Uncharacterized protein</fullName>
    </submittedName>
</protein>
<dbReference type="Proteomes" id="UP000093186">
    <property type="component" value="Unassembled WGS sequence"/>
</dbReference>